<proteinExistence type="predicted"/>
<dbReference type="InterPro" id="IPR001173">
    <property type="entry name" value="Glyco_trans_2-like"/>
</dbReference>
<feature type="transmembrane region" description="Helical" evidence="5">
    <location>
        <begin position="243"/>
        <end position="269"/>
    </location>
</feature>
<feature type="transmembrane region" description="Helical" evidence="5">
    <location>
        <begin position="305"/>
        <end position="327"/>
    </location>
</feature>
<dbReference type="GO" id="GO:0016020">
    <property type="term" value="C:membrane"/>
    <property type="evidence" value="ECO:0007669"/>
    <property type="project" value="UniProtKB-SubCell"/>
</dbReference>
<feature type="domain" description="GtrA/DPMS transmembrane" evidence="7">
    <location>
        <begin position="249"/>
        <end position="362"/>
    </location>
</feature>
<dbReference type="PANTHER" id="PTHR10859">
    <property type="entry name" value="GLYCOSYL TRANSFERASE"/>
    <property type="match status" value="1"/>
</dbReference>
<comment type="subcellular location">
    <subcellularLocation>
        <location evidence="1">Membrane</location>
        <topology evidence="1">Multi-pass membrane protein</topology>
    </subcellularLocation>
</comment>
<name>T0GR32_9LEPT</name>
<dbReference type="Proteomes" id="UP000015442">
    <property type="component" value="Unassembled WGS sequence"/>
</dbReference>
<dbReference type="EMBL" id="AKWY02000021">
    <property type="protein sequence ID" value="EQA71382.1"/>
    <property type="molecule type" value="Genomic_DNA"/>
</dbReference>
<dbReference type="SUPFAM" id="SSF53448">
    <property type="entry name" value="Nucleotide-diphospho-sugar transferases"/>
    <property type="match status" value="1"/>
</dbReference>
<evidence type="ECO:0000256" key="4">
    <source>
        <dbReference type="ARBA" id="ARBA00023136"/>
    </source>
</evidence>
<dbReference type="GO" id="GO:0000271">
    <property type="term" value="P:polysaccharide biosynthetic process"/>
    <property type="evidence" value="ECO:0007669"/>
    <property type="project" value="InterPro"/>
</dbReference>
<dbReference type="InterPro" id="IPR029044">
    <property type="entry name" value="Nucleotide-diphossugar_trans"/>
</dbReference>
<dbReference type="Gene3D" id="3.90.550.10">
    <property type="entry name" value="Spore Coat Polysaccharide Biosynthesis Protein SpsA, Chain A"/>
    <property type="match status" value="1"/>
</dbReference>
<gene>
    <name evidence="8" type="ORF">LEP1GSC059_2659</name>
</gene>
<dbReference type="Pfam" id="PF04138">
    <property type="entry name" value="GtrA_DPMS_TM"/>
    <property type="match status" value="1"/>
</dbReference>
<dbReference type="InterPro" id="IPR007267">
    <property type="entry name" value="GtrA_DPMS_TM"/>
</dbReference>
<keyword evidence="2 5" id="KW-0812">Transmembrane</keyword>
<feature type="transmembrane region" description="Helical" evidence="5">
    <location>
        <begin position="333"/>
        <end position="356"/>
    </location>
</feature>
<dbReference type="FunFam" id="3.90.550.10:FF:000206">
    <property type="entry name" value="Glycosyl transferase family 2"/>
    <property type="match status" value="1"/>
</dbReference>
<dbReference type="AlphaFoldDB" id="T0GR32"/>
<keyword evidence="4 5" id="KW-0472">Membrane</keyword>
<dbReference type="GO" id="GO:0006487">
    <property type="term" value="P:protein N-linked glycosylation"/>
    <property type="evidence" value="ECO:0007669"/>
    <property type="project" value="TreeGrafter"/>
</dbReference>
<accession>T0GR32</accession>
<evidence type="ECO:0000313" key="9">
    <source>
        <dbReference type="Proteomes" id="UP000015442"/>
    </source>
</evidence>
<reference evidence="8 9" key="1">
    <citation type="submission" date="2013-05" db="EMBL/GenBank/DDBJ databases">
        <authorList>
            <person name="Harkins D.M."/>
            <person name="Durkin A.S."/>
            <person name="Brinkac L.M."/>
            <person name="Haft D.H."/>
            <person name="Selengut J.D."/>
            <person name="Sanka R."/>
            <person name="DePew J."/>
            <person name="Purushe J."/>
            <person name="Hartskeerl R.A."/>
            <person name="Ahmed A."/>
            <person name="van der Linden H."/>
            <person name="Goris M.G.A."/>
            <person name="Vinetz J.M."/>
            <person name="Sutton G.G."/>
            <person name="Nierman W.C."/>
            <person name="Fouts D.E."/>
        </authorList>
    </citation>
    <scope>NUCLEOTIDE SEQUENCE [LARGE SCALE GENOMIC DNA]</scope>
    <source>
        <strain evidence="8 9">CZ214</strain>
    </source>
</reference>
<evidence type="ECO:0000259" key="6">
    <source>
        <dbReference type="Pfam" id="PF00535"/>
    </source>
</evidence>
<comment type="caution">
    <text evidence="8">The sequence shown here is derived from an EMBL/GenBank/DDBJ whole genome shotgun (WGS) entry which is preliminary data.</text>
</comment>
<evidence type="ECO:0000259" key="7">
    <source>
        <dbReference type="Pfam" id="PF04138"/>
    </source>
</evidence>
<dbReference type="PANTHER" id="PTHR10859:SF114">
    <property type="entry name" value="DOLICHOL-PHOSPHATE MANNOSYLTRANSFERASE"/>
    <property type="match status" value="1"/>
</dbReference>
<dbReference type="Pfam" id="PF00535">
    <property type="entry name" value="Glycos_transf_2"/>
    <property type="match status" value="1"/>
</dbReference>
<feature type="domain" description="Glycosyltransferase 2-like" evidence="6">
    <location>
        <begin position="29"/>
        <end position="167"/>
    </location>
</feature>
<evidence type="ECO:0000256" key="2">
    <source>
        <dbReference type="ARBA" id="ARBA00022692"/>
    </source>
</evidence>
<evidence type="ECO:0000256" key="3">
    <source>
        <dbReference type="ARBA" id="ARBA00022989"/>
    </source>
</evidence>
<keyword evidence="3 5" id="KW-1133">Transmembrane helix</keyword>
<protein>
    <submittedName>
        <fullName evidence="8">GtrA-like protein</fullName>
    </submittedName>
</protein>
<evidence type="ECO:0000313" key="8">
    <source>
        <dbReference type="EMBL" id="EQA71382.1"/>
    </source>
</evidence>
<evidence type="ECO:0000256" key="1">
    <source>
        <dbReference type="ARBA" id="ARBA00004141"/>
    </source>
</evidence>
<organism evidence="8 9">
    <name type="scientific">Leptospira noguchii serovar Panama str. CZ214</name>
    <dbReference type="NCBI Taxonomy" id="1001595"/>
    <lineage>
        <taxon>Bacteria</taxon>
        <taxon>Pseudomonadati</taxon>
        <taxon>Spirochaetota</taxon>
        <taxon>Spirochaetia</taxon>
        <taxon>Leptospirales</taxon>
        <taxon>Leptospiraceae</taxon>
        <taxon>Leptospira</taxon>
    </lineage>
</organism>
<evidence type="ECO:0000256" key="5">
    <source>
        <dbReference type="SAM" id="Phobius"/>
    </source>
</evidence>
<sequence length="370" mass="42177">MTIFYRTFSVAYGVLPVNSMRKKSFSIPVIIPAYNPDERLVQLVDELIQQGIVNIVVINDGSGESCEPVFKKLTKFKQCHILHHATNLGKGRALKSAINYCILTFPKMFGVVTADADGQHKVSDVIKVVQSLLKYPDQLILGSRKFDKDVPFRSLLGNKITSIVFTFLIGRRLTDTQTGLRGIPTKFLSTCLRLSGERYEYEMNMLISTKEHRLRIFEESIETLYLENNKSSHFNPLIDSVRIYFLFFRFAFSSVLTSAIDFCVFTVVYLSVSNLLTSIIFSRTVAGIFNFFVNKRFVFRDPGGIAIEFVKYALLVFGLGLLAFTAIRYLHSLYGWNIIVAKVFIETVLFLVSFAIQREFVFGDNSEEER</sequence>
<dbReference type="CDD" id="cd04179">
    <property type="entry name" value="DPM_DPG-synthase_like"/>
    <property type="match status" value="1"/>
</dbReference>